<organism evidence="1 2">
    <name type="scientific">Shewanella septentrionalis</name>
    <dbReference type="NCBI Taxonomy" id="2952223"/>
    <lineage>
        <taxon>Bacteria</taxon>
        <taxon>Pseudomonadati</taxon>
        <taxon>Pseudomonadota</taxon>
        <taxon>Gammaproteobacteria</taxon>
        <taxon>Alteromonadales</taxon>
        <taxon>Shewanellaceae</taxon>
        <taxon>Shewanella</taxon>
    </lineage>
</organism>
<name>A0A9X2WQN9_9GAMM</name>
<dbReference type="EMBL" id="JAMTCC010000001">
    <property type="protein sequence ID" value="MCT7943836.1"/>
    <property type="molecule type" value="Genomic_DNA"/>
</dbReference>
<gene>
    <name evidence="1" type="ORF">NE536_00400</name>
</gene>
<comment type="caution">
    <text evidence="1">The sequence shown here is derived from an EMBL/GenBank/DDBJ whole genome shotgun (WGS) entry which is preliminary data.</text>
</comment>
<reference evidence="1" key="1">
    <citation type="journal article" date="2023" name="Int. J. Syst. Evol. Microbiol.">
        <title>&lt;i&gt;Shewanella septentrionalis&lt;/i&gt; sp. nov. and &lt;i&gt;Shewanella holmiensis&lt;/i&gt; sp. nov., isolated from Baltic Sea water and sediments.</title>
        <authorList>
            <person name="Martin-Rodriguez A.J."/>
            <person name="Thorell K."/>
            <person name="Joffre E."/>
            <person name="Jensie-Markopoulos S."/>
            <person name="Moore E.R.B."/>
            <person name="Sjoling A."/>
        </authorList>
    </citation>
    <scope>NUCLEOTIDE SEQUENCE</scope>
    <source>
        <strain evidence="1">SP1W3</strain>
    </source>
</reference>
<dbReference type="Proteomes" id="UP001155604">
    <property type="component" value="Unassembled WGS sequence"/>
</dbReference>
<protein>
    <recommendedName>
        <fullName evidence="3">Glycosyltransferase family 1 protein</fullName>
    </recommendedName>
</protein>
<accession>A0A9X2WQN9</accession>
<evidence type="ECO:0000313" key="2">
    <source>
        <dbReference type="Proteomes" id="UP001155604"/>
    </source>
</evidence>
<dbReference type="RefSeq" id="WP_261271440.1">
    <property type="nucleotide sequence ID" value="NZ_JAMTCC010000001.1"/>
</dbReference>
<evidence type="ECO:0000313" key="1">
    <source>
        <dbReference type="EMBL" id="MCT7943836.1"/>
    </source>
</evidence>
<keyword evidence="2" id="KW-1185">Reference proteome</keyword>
<proteinExistence type="predicted"/>
<evidence type="ECO:0008006" key="3">
    <source>
        <dbReference type="Google" id="ProtNLM"/>
    </source>
</evidence>
<sequence>MKKKLIMCTSVIQMILVKISYFICCLFNKNKQDGWVVVAVETASMLKNISSALPNSVAVNFAPNRFYDFNYDYEVYPKKGIFKIGNLIYSSLLFGYLLSKYDKFLYLGAIGFVSPYVDGRQQEFEFIKSLHKKLVCYFLGSEIRSFELLNKFAQERSIDVLTTYQAISYVGINSPENEYNRKKLGEVADKFADAIFNPSTDQMAYIKRKTLPCIYFLPDDLFNSSLNKFNDVSEIVVLHGPSSPLIKGTPIVRAAIKKLQVEGYKFKYVELINVPHEQMLTTLKSAHIVLNEFYAFVPGVFGLEAMASSCVLLTSADRTIEPTLEEGANEAWKVTPYWSVYDNLKLYFDNPDMMKPQAIAGYMWAKENCTYAAGAKKINGIVND</sequence>
<dbReference type="AlphaFoldDB" id="A0A9X2WQN9"/>